<dbReference type="Gene3D" id="2.70.98.70">
    <property type="match status" value="1"/>
</dbReference>
<dbReference type="PANTHER" id="PTHR39210:SF1">
    <property type="entry name" value="HEPARIN-SULFATE LYASE"/>
    <property type="match status" value="1"/>
</dbReference>
<dbReference type="Proteomes" id="UP000198577">
    <property type="component" value="Unassembled WGS sequence"/>
</dbReference>
<evidence type="ECO:0000259" key="6">
    <source>
        <dbReference type="Pfam" id="PF07940"/>
    </source>
</evidence>
<feature type="domain" description="Heparinase II/III-like C-terminal" evidence="6">
    <location>
        <begin position="385"/>
        <end position="537"/>
    </location>
</feature>
<dbReference type="OrthoDB" id="9772435at2"/>
<dbReference type="PANTHER" id="PTHR39210">
    <property type="entry name" value="HEPARIN-SULFATE LYASE"/>
    <property type="match status" value="1"/>
</dbReference>
<dbReference type="Pfam" id="PF05426">
    <property type="entry name" value="Alginate_lyase"/>
    <property type="match status" value="1"/>
</dbReference>
<dbReference type="Gene3D" id="1.50.10.100">
    <property type="entry name" value="Chondroitin AC/alginate lyase"/>
    <property type="match status" value="1"/>
</dbReference>
<dbReference type="InterPro" id="IPR012480">
    <property type="entry name" value="Hepar_II_III_C"/>
</dbReference>
<name>A0A1I5X9I9_9FIRM</name>
<organism evidence="7 8">
    <name type="scientific">Caldicoprobacter faecalis</name>
    <dbReference type="NCBI Taxonomy" id="937334"/>
    <lineage>
        <taxon>Bacteria</taxon>
        <taxon>Bacillati</taxon>
        <taxon>Bacillota</taxon>
        <taxon>Clostridia</taxon>
        <taxon>Caldicoprobacterales</taxon>
        <taxon>Caldicoprobacteraceae</taxon>
        <taxon>Caldicoprobacter</taxon>
    </lineage>
</organism>
<keyword evidence="2" id="KW-0732">Signal</keyword>
<dbReference type="RefSeq" id="WP_092282553.1">
    <property type="nucleotide sequence ID" value="NZ_FOXR01000023.1"/>
</dbReference>
<dbReference type="EMBL" id="FOXR01000023">
    <property type="protein sequence ID" value="SFQ28307.1"/>
    <property type="molecule type" value="Genomic_DNA"/>
</dbReference>
<reference evidence="7 8" key="1">
    <citation type="submission" date="2016-10" db="EMBL/GenBank/DDBJ databases">
        <authorList>
            <person name="de Groot N.N."/>
        </authorList>
    </citation>
    <scope>NUCLEOTIDE SEQUENCE [LARGE SCALE GENOMIC DNA]</scope>
    <source>
        <strain evidence="7 8">DSM 20678</strain>
    </source>
</reference>
<dbReference type="SUPFAM" id="SSF48230">
    <property type="entry name" value="Chondroitin AC/alginate lyase"/>
    <property type="match status" value="1"/>
</dbReference>
<dbReference type="InterPro" id="IPR008397">
    <property type="entry name" value="Alginate_lyase_dom"/>
</dbReference>
<accession>A0A1I5X9I9</accession>
<evidence type="ECO:0000256" key="1">
    <source>
        <dbReference type="ARBA" id="ARBA00004418"/>
    </source>
</evidence>
<keyword evidence="8" id="KW-1185">Reference proteome</keyword>
<evidence type="ECO:0000313" key="7">
    <source>
        <dbReference type="EMBL" id="SFQ28307.1"/>
    </source>
</evidence>
<proteinExistence type="predicted"/>
<dbReference type="GO" id="GO:0016829">
    <property type="term" value="F:lyase activity"/>
    <property type="evidence" value="ECO:0007669"/>
    <property type="project" value="UniProtKB-KW"/>
</dbReference>
<dbReference type="STRING" id="937334.SAMN05444406_12321"/>
<protein>
    <submittedName>
        <fullName evidence="7">Alginate lyase</fullName>
    </submittedName>
</protein>
<evidence type="ECO:0000259" key="5">
    <source>
        <dbReference type="Pfam" id="PF05426"/>
    </source>
</evidence>
<dbReference type="GO" id="GO:0042597">
    <property type="term" value="C:periplasmic space"/>
    <property type="evidence" value="ECO:0007669"/>
    <property type="project" value="UniProtKB-SubCell"/>
</dbReference>
<dbReference type="AlphaFoldDB" id="A0A1I5X9I9"/>
<evidence type="ECO:0000256" key="3">
    <source>
        <dbReference type="ARBA" id="ARBA00022764"/>
    </source>
</evidence>
<evidence type="ECO:0000256" key="2">
    <source>
        <dbReference type="ARBA" id="ARBA00022729"/>
    </source>
</evidence>
<comment type="subcellular location">
    <subcellularLocation>
        <location evidence="1">Periplasm</location>
    </subcellularLocation>
</comment>
<dbReference type="InterPro" id="IPR008929">
    <property type="entry name" value="Chondroitin_lyas"/>
</dbReference>
<evidence type="ECO:0000313" key="8">
    <source>
        <dbReference type="Proteomes" id="UP000198577"/>
    </source>
</evidence>
<sequence>MVKCNTVDWNRVLEKIKTQPWAAALVKALKRDFEEHVSLWPKDPPLEQSAWGHYYFCKDCGVRLKFNISEPHVHVCPVCGKAYSGWPYDGAWRKIMHSAIVSNMERAAILAHIDDEDKYKRYIHDTILFYANNYDKYPVHGEHAGKGKVYPQVLSEAIFVIAIERILRMSADLNIFSEAEYNAIGELFFIPALQLIKPQIGAIHNIHAWMQAAVAACANYLNDSDLLNQAIYGEYGWLNHLKKGTTQEGIWYELSSSYHYYTLNALVSFAWIALENGINLFENPLLKKMASSYIPLVYPDGKFPAFNDCWFESNIFQTCSIYEQMLNFDNSLETLLAWIYRNMPPKPYECLNALFNSENRLTGYVRASLAALLYGPVDLPEVRKPKRKSFLYPDTGIAVLQNDKVRVTVKFSGNGGGHDHNDKISIELYAHGQLLSYDVGTTGYGISFTREWSQSSIAHNLVCIDGRRQRNSQRADVLSYDGKSIFVQTNDAYEGVCLKRKISLQERGFEDIFTVRCNKLSQIDWVFHCRGQAETDLPLVDREVFTEDNGYNQLFDLKHAIFDKDFSVCFNYKRLKIHVCFKGEKNTEVIVGKCYGSNKKDILSFIMLRRYAQETEFKQQTCIVKS</sequence>
<evidence type="ECO:0000256" key="4">
    <source>
        <dbReference type="ARBA" id="ARBA00023239"/>
    </source>
</evidence>
<keyword evidence="3" id="KW-0574">Periplasm</keyword>
<feature type="domain" description="Alginate lyase" evidence="5">
    <location>
        <begin position="202"/>
        <end position="287"/>
    </location>
</feature>
<keyword evidence="4 7" id="KW-0456">Lyase</keyword>
<gene>
    <name evidence="7" type="ORF">SAMN05444406_12321</name>
</gene>
<dbReference type="Pfam" id="PF07940">
    <property type="entry name" value="Hepar_II_III_C"/>
    <property type="match status" value="1"/>
</dbReference>